<dbReference type="CDD" id="cd04301">
    <property type="entry name" value="NAT_SF"/>
    <property type="match status" value="1"/>
</dbReference>
<dbReference type="InterPro" id="IPR000182">
    <property type="entry name" value="GNAT_dom"/>
</dbReference>
<comment type="caution">
    <text evidence="2">The sequence shown here is derived from an EMBL/GenBank/DDBJ whole genome shotgun (WGS) entry which is preliminary data.</text>
</comment>
<dbReference type="PANTHER" id="PTHR42791">
    <property type="entry name" value="GNAT FAMILY ACETYLTRANSFERASE"/>
    <property type="match status" value="1"/>
</dbReference>
<dbReference type="InterPro" id="IPR016181">
    <property type="entry name" value="Acyl_CoA_acyltransferase"/>
</dbReference>
<proteinExistence type="predicted"/>
<sequence>MNAATFTETFQCRIHQLLQQKRTCFIIEDTIEIFAVELAVQEVLSSVRQSAERATMSQFELRAAGISDLSAIATVWTAAFFDDEIIGEIMHPHRKDYPDDVYWFLLRGIRERFWDWRHQFVVVTDNGKVVGAADWRRLGKGGESKVLSVLDPRNLIAPVLKTYHSISLALFPNRAADPTRASFLNTAVANSEKYWTGQRTECWDLHVCGVHPDYQGKGVGKLLARWGVLEAQKEGEDVVASVLCGEKNRGFYGKAGMNVQVSETKGKGGGIALFTR</sequence>
<evidence type="ECO:0000259" key="1">
    <source>
        <dbReference type="PROSITE" id="PS51186"/>
    </source>
</evidence>
<accession>A0A4Q4SFD0</accession>
<dbReference type="GO" id="GO:0016747">
    <property type="term" value="F:acyltransferase activity, transferring groups other than amino-acyl groups"/>
    <property type="evidence" value="ECO:0007669"/>
    <property type="project" value="InterPro"/>
</dbReference>
<dbReference type="InterPro" id="IPR052523">
    <property type="entry name" value="Trichothecene_AcTrans"/>
</dbReference>
<dbReference type="AlphaFoldDB" id="A0A4Q4SFD0"/>
<dbReference type="Pfam" id="PF00583">
    <property type="entry name" value="Acetyltransf_1"/>
    <property type="match status" value="1"/>
</dbReference>
<dbReference type="SUPFAM" id="SSF55729">
    <property type="entry name" value="Acyl-CoA N-acyltransferases (Nat)"/>
    <property type="match status" value="1"/>
</dbReference>
<dbReference type="PROSITE" id="PS51186">
    <property type="entry name" value="GNAT"/>
    <property type="match status" value="1"/>
</dbReference>
<dbReference type="Proteomes" id="UP000293823">
    <property type="component" value="Unassembled WGS sequence"/>
</dbReference>
<dbReference type="PANTHER" id="PTHR42791:SF16">
    <property type="entry name" value="N-ACETYLTRANSFERASE DOMAIN-CONTAINING PROTEIN"/>
    <property type="match status" value="1"/>
</dbReference>
<name>A0A4Q4SFD0_9PLEO</name>
<dbReference type="Gene3D" id="3.40.630.30">
    <property type="match status" value="1"/>
</dbReference>
<keyword evidence="3" id="KW-1185">Reference proteome</keyword>
<evidence type="ECO:0000313" key="2">
    <source>
        <dbReference type="EMBL" id="RYO69210.1"/>
    </source>
</evidence>
<dbReference type="EMBL" id="PEJP01000014">
    <property type="protein sequence ID" value="RYO69210.1"/>
    <property type="molecule type" value="Genomic_DNA"/>
</dbReference>
<dbReference type="OrthoDB" id="2744543at2759"/>
<organism evidence="2 3">
    <name type="scientific">Alternaria arborescens</name>
    <dbReference type="NCBI Taxonomy" id="156630"/>
    <lineage>
        <taxon>Eukaryota</taxon>
        <taxon>Fungi</taxon>
        <taxon>Dikarya</taxon>
        <taxon>Ascomycota</taxon>
        <taxon>Pezizomycotina</taxon>
        <taxon>Dothideomycetes</taxon>
        <taxon>Pleosporomycetidae</taxon>
        <taxon>Pleosporales</taxon>
        <taxon>Pleosporineae</taxon>
        <taxon>Pleosporaceae</taxon>
        <taxon>Alternaria</taxon>
        <taxon>Alternaria sect. Alternaria</taxon>
    </lineage>
</organism>
<evidence type="ECO:0000313" key="3">
    <source>
        <dbReference type="Proteomes" id="UP000293823"/>
    </source>
</evidence>
<protein>
    <recommendedName>
        <fullName evidence="1">N-acetyltransferase domain-containing protein</fullName>
    </recommendedName>
</protein>
<reference evidence="3" key="1">
    <citation type="journal article" date="2019" name="bioRxiv">
        <title>Genomics, evolutionary history and diagnostics of the Alternaria alternata species group including apple and Asian pear pathotypes.</title>
        <authorList>
            <person name="Armitage A.D."/>
            <person name="Cockerton H.M."/>
            <person name="Sreenivasaprasad S."/>
            <person name="Woodhall J.W."/>
            <person name="Lane C.R."/>
            <person name="Harrison R.J."/>
            <person name="Clarkson J.P."/>
        </authorList>
    </citation>
    <scope>NUCLEOTIDE SEQUENCE [LARGE SCALE GENOMIC DNA]</scope>
    <source>
        <strain evidence="3">RGR 97.0016</strain>
    </source>
</reference>
<gene>
    <name evidence="2" type="ORF">AA0113_g4196</name>
</gene>
<feature type="domain" description="N-acetyltransferase" evidence="1">
    <location>
        <begin position="73"/>
        <end position="276"/>
    </location>
</feature>